<organism evidence="2 3">
    <name type="scientific">Oryza meyeriana var. granulata</name>
    <dbReference type="NCBI Taxonomy" id="110450"/>
    <lineage>
        <taxon>Eukaryota</taxon>
        <taxon>Viridiplantae</taxon>
        <taxon>Streptophyta</taxon>
        <taxon>Embryophyta</taxon>
        <taxon>Tracheophyta</taxon>
        <taxon>Spermatophyta</taxon>
        <taxon>Magnoliopsida</taxon>
        <taxon>Liliopsida</taxon>
        <taxon>Poales</taxon>
        <taxon>Poaceae</taxon>
        <taxon>BOP clade</taxon>
        <taxon>Oryzoideae</taxon>
        <taxon>Oryzeae</taxon>
        <taxon>Oryzinae</taxon>
        <taxon>Oryza</taxon>
        <taxon>Oryza meyeriana</taxon>
    </lineage>
</organism>
<dbReference type="EMBL" id="SPHZ02000010">
    <property type="protein sequence ID" value="KAF0895049.1"/>
    <property type="molecule type" value="Genomic_DNA"/>
</dbReference>
<protein>
    <submittedName>
        <fullName evidence="2">Uncharacterized protein</fullName>
    </submittedName>
</protein>
<reference evidence="2 3" key="1">
    <citation type="submission" date="2019-11" db="EMBL/GenBank/DDBJ databases">
        <title>Whole genome sequence of Oryza granulata.</title>
        <authorList>
            <person name="Li W."/>
        </authorList>
    </citation>
    <scope>NUCLEOTIDE SEQUENCE [LARGE SCALE GENOMIC DNA]</scope>
    <source>
        <strain evidence="3">cv. Menghai</strain>
        <tissue evidence="2">Leaf</tissue>
    </source>
</reference>
<keyword evidence="3" id="KW-1185">Reference proteome</keyword>
<gene>
    <name evidence="2" type="ORF">E2562_006767</name>
</gene>
<feature type="compositionally biased region" description="Pro residues" evidence="1">
    <location>
        <begin position="44"/>
        <end position="57"/>
    </location>
</feature>
<dbReference type="Proteomes" id="UP000479710">
    <property type="component" value="Unassembled WGS sequence"/>
</dbReference>
<dbReference type="AlphaFoldDB" id="A0A6G1C487"/>
<proteinExistence type="predicted"/>
<feature type="region of interest" description="Disordered" evidence="1">
    <location>
        <begin position="16"/>
        <end position="74"/>
    </location>
</feature>
<sequence length="74" mass="7766">MIGLFIFRLPPLRLPVAATRDDHPPPDTMELDDGSRAQPCLADVPPPVPDVPPPPDVPASSVAPSPPDVIALVT</sequence>
<name>A0A6G1C487_9ORYZ</name>
<evidence type="ECO:0000313" key="2">
    <source>
        <dbReference type="EMBL" id="KAF0895049.1"/>
    </source>
</evidence>
<accession>A0A6G1C487</accession>
<comment type="caution">
    <text evidence="2">The sequence shown here is derived from an EMBL/GenBank/DDBJ whole genome shotgun (WGS) entry which is preliminary data.</text>
</comment>
<evidence type="ECO:0000256" key="1">
    <source>
        <dbReference type="SAM" id="MobiDB-lite"/>
    </source>
</evidence>
<evidence type="ECO:0000313" key="3">
    <source>
        <dbReference type="Proteomes" id="UP000479710"/>
    </source>
</evidence>